<dbReference type="AlphaFoldDB" id="B5RL08"/>
<dbReference type="HOGENOM" id="CLU_024437_7_0_12"/>
<dbReference type="GO" id="GO:0071973">
    <property type="term" value="P:bacterial-type flagellum-dependent cell motility"/>
    <property type="evidence" value="ECO:0007669"/>
    <property type="project" value="InterPro"/>
</dbReference>
<evidence type="ECO:0000256" key="1">
    <source>
        <dbReference type="ARBA" id="ARBA00004095"/>
    </source>
</evidence>
<dbReference type="RefSeq" id="WP_012537949.1">
    <property type="nucleotide sequence ID" value="NC_011229.1"/>
</dbReference>
<dbReference type="Gene3D" id="1.20.1330.10">
    <property type="entry name" value="f41 fragment of flagellin, N-terminal domain"/>
    <property type="match status" value="1"/>
</dbReference>
<evidence type="ECO:0000313" key="8">
    <source>
        <dbReference type="EMBL" id="ACH93137.1"/>
    </source>
</evidence>
<dbReference type="InterPro" id="IPR010810">
    <property type="entry name" value="Flagellin_hook_IN_motif"/>
</dbReference>
<accession>B5RL08</accession>
<dbReference type="Pfam" id="PF07196">
    <property type="entry name" value="Flagellin_IN"/>
    <property type="match status" value="1"/>
</dbReference>
<dbReference type="Pfam" id="PF00669">
    <property type="entry name" value="Flagellin_N"/>
    <property type="match status" value="1"/>
</dbReference>
<dbReference type="OrthoDB" id="9758307at2"/>
<dbReference type="Proteomes" id="UP000000611">
    <property type="component" value="Chromosome"/>
</dbReference>
<comment type="similarity">
    <text evidence="3">Belongs to the bacterial flagellin family.</text>
</comment>
<keyword evidence="9" id="KW-1185">Reference proteome</keyword>
<dbReference type="GO" id="GO:0005198">
    <property type="term" value="F:structural molecule activity"/>
    <property type="evidence" value="ECO:0007669"/>
    <property type="project" value="InterPro"/>
</dbReference>
<sequence>MINRVSHPLTYDNLKSSSRNKEVKITKLLESLYQGGKRITNLRNDPTGVTHSIRLDSNIFKLNTYSHNINNARGKLRYVEGYLQSLSNILTRAKEIAIKGANGTYGTDDKKIIAKEINAILEDVLAIANAKGADGYSMFAGTKVDAEAFKATRAKKINKLTQDRAETQIIKIDYNGNQSEQTTEICNGIYISTNYPGSELFFSQNQYITSSKNVDNFVVQENTKIYIDNVEIVLTAGDTAADIIAKINESSAPVEASLDNILNSIIINTTTPHQMWITEEEGSTVLTDLGILNQNNDSKEPPYNVANNAEIRNRTIFDSLIDLRDNLEENREGLIGSRNLAEIDESLSKILSTLADLGTKENRLELSYARLSKEIMDMKDDMVQYTDLDVTKAITDLNMTSLAYQVSLGVSARIMQTTLLDFLK</sequence>
<dbReference type="NCBIfam" id="NF005187">
    <property type="entry name" value="PRK06663.1"/>
    <property type="match status" value="1"/>
</dbReference>
<evidence type="ECO:0000256" key="3">
    <source>
        <dbReference type="ARBA" id="ARBA00005709"/>
    </source>
</evidence>
<name>B5RL08_BORDL</name>
<evidence type="ECO:0000256" key="2">
    <source>
        <dbReference type="ARBA" id="ARBA00004631"/>
    </source>
</evidence>
<reference evidence="8 9" key="1">
    <citation type="journal article" date="2008" name="PLoS Genet.">
        <title>The genome of Borrelia recurrentis, the agent of deadly louse-borne relapsing fever, is a degraded subset of tick-borne Borrelia duttonii.</title>
        <authorList>
            <person name="Lescot M."/>
            <person name="Audic S."/>
            <person name="Robert C."/>
            <person name="Nguyen T.T."/>
            <person name="Blanc G."/>
            <person name="Cutler S.J."/>
            <person name="Wincker P."/>
            <person name="Couloux A."/>
            <person name="Claverie J.-M."/>
            <person name="Raoult D."/>
            <person name="Drancourt M."/>
        </authorList>
    </citation>
    <scope>NUCLEOTIDE SEQUENCE [LARGE SCALE GENOMIC DNA]</scope>
    <source>
        <strain evidence="8 9">Ly</strain>
    </source>
</reference>
<comment type="subcellular location">
    <subcellularLocation>
        <location evidence="2">Periplasmic flagellum</location>
    </subcellularLocation>
</comment>
<dbReference type="Pfam" id="PF00700">
    <property type="entry name" value="Flagellin_C"/>
    <property type="match status" value="1"/>
</dbReference>
<dbReference type="PANTHER" id="PTHR42792">
    <property type="entry name" value="FLAGELLIN"/>
    <property type="match status" value="1"/>
</dbReference>
<dbReference type="GO" id="GO:0009424">
    <property type="term" value="C:bacterial-type flagellum hook"/>
    <property type="evidence" value="ECO:0007669"/>
    <property type="project" value="InterPro"/>
</dbReference>
<evidence type="ECO:0000313" key="9">
    <source>
        <dbReference type="Proteomes" id="UP000000611"/>
    </source>
</evidence>
<keyword evidence="8" id="KW-0282">Flagellum</keyword>
<keyword evidence="8" id="KW-0966">Cell projection</keyword>
<dbReference type="PANTHER" id="PTHR42792:SF1">
    <property type="entry name" value="FLAGELLAR HOOK-ASSOCIATED PROTEIN 3"/>
    <property type="match status" value="1"/>
</dbReference>
<proteinExistence type="inferred from homology"/>
<evidence type="ECO:0000259" key="6">
    <source>
        <dbReference type="Pfam" id="PF00669"/>
    </source>
</evidence>
<dbReference type="InterPro" id="IPR001029">
    <property type="entry name" value="Flagellin_N"/>
</dbReference>
<evidence type="ECO:0000256" key="4">
    <source>
        <dbReference type="ARBA" id="ARBA00022764"/>
    </source>
</evidence>
<dbReference type="STRING" id="412419.BDU_181"/>
<evidence type="ECO:0000259" key="7">
    <source>
        <dbReference type="Pfam" id="PF00700"/>
    </source>
</evidence>
<protein>
    <submittedName>
        <fullName evidence="8">Flagellar hook-associated protein 3</fullName>
    </submittedName>
</protein>
<organism evidence="8 9">
    <name type="scientific">Borrelia duttonii (strain Ly)</name>
    <dbReference type="NCBI Taxonomy" id="412419"/>
    <lineage>
        <taxon>Bacteria</taxon>
        <taxon>Pseudomonadati</taxon>
        <taxon>Spirochaetota</taxon>
        <taxon>Spirochaetia</taxon>
        <taxon>Spirochaetales</taxon>
        <taxon>Borreliaceae</taxon>
        <taxon>Borrelia</taxon>
    </lineage>
</organism>
<keyword evidence="8" id="KW-0969">Cilium</keyword>
<evidence type="ECO:0000256" key="5">
    <source>
        <dbReference type="ARBA" id="ARBA00023143"/>
    </source>
</evidence>
<dbReference type="EMBL" id="CP000976">
    <property type="protein sequence ID" value="ACH93137.1"/>
    <property type="molecule type" value="Genomic_DNA"/>
</dbReference>
<feature type="domain" description="Flagellin N-terminal" evidence="6">
    <location>
        <begin position="6"/>
        <end position="143"/>
    </location>
</feature>
<dbReference type="eggNOG" id="COG1344">
    <property type="taxonomic scope" value="Bacteria"/>
</dbReference>
<keyword evidence="4" id="KW-0574">Periplasm</keyword>
<keyword evidence="5" id="KW-0975">Bacterial flagellum</keyword>
<dbReference type="InterPro" id="IPR001492">
    <property type="entry name" value="Flagellin"/>
</dbReference>
<dbReference type="NCBIfam" id="TIGR02550">
    <property type="entry name" value="flagell_flgL"/>
    <property type="match status" value="1"/>
</dbReference>
<feature type="domain" description="Flagellin C-terminal" evidence="7">
    <location>
        <begin position="341"/>
        <end position="423"/>
    </location>
</feature>
<comment type="function">
    <text evidence="1">Component of the core of the flagella.</text>
</comment>
<dbReference type="InterPro" id="IPR013384">
    <property type="entry name" value="Flagell_FlgL"/>
</dbReference>
<dbReference type="SUPFAM" id="SSF64518">
    <property type="entry name" value="Phase 1 flagellin"/>
    <property type="match status" value="1"/>
</dbReference>
<gene>
    <name evidence="8" type="primary">flgL</name>
    <name evidence="8" type="ordered locus">BDU_181</name>
</gene>
<dbReference type="InterPro" id="IPR046358">
    <property type="entry name" value="Flagellin_C"/>
</dbReference>
<dbReference type="GO" id="GO:0055040">
    <property type="term" value="C:periplasmic flagellum"/>
    <property type="evidence" value="ECO:0007669"/>
    <property type="project" value="UniProtKB-SubCell"/>
</dbReference>
<dbReference type="KEGG" id="bdu:BDU_181"/>